<dbReference type="GO" id="GO:0071218">
    <property type="term" value="P:cellular response to misfolded protein"/>
    <property type="evidence" value="ECO:0007669"/>
    <property type="project" value="TreeGrafter"/>
</dbReference>
<reference evidence="2" key="1">
    <citation type="submission" date="2022-01" db="EMBL/GenBank/DDBJ databases">
        <authorList>
            <person name="King R."/>
        </authorList>
    </citation>
    <scope>NUCLEOTIDE SEQUENCE</scope>
</reference>
<dbReference type="InterPro" id="IPR027417">
    <property type="entry name" value="P-loop_NTPase"/>
</dbReference>
<keyword evidence="3" id="KW-1185">Reference proteome</keyword>
<dbReference type="InterPro" id="IPR001270">
    <property type="entry name" value="ClpA/B"/>
</dbReference>
<reference evidence="2" key="2">
    <citation type="submission" date="2022-10" db="EMBL/GenBank/DDBJ databases">
        <authorList>
            <consortium name="ENA_rothamsted_submissions"/>
            <consortium name="culmorum"/>
            <person name="King R."/>
        </authorList>
    </citation>
    <scope>NUCLEOTIDE SEQUENCE</scope>
</reference>
<organism evidence="2 3">
    <name type="scientific">Chironomus riparius</name>
    <dbReference type="NCBI Taxonomy" id="315576"/>
    <lineage>
        <taxon>Eukaryota</taxon>
        <taxon>Metazoa</taxon>
        <taxon>Ecdysozoa</taxon>
        <taxon>Arthropoda</taxon>
        <taxon>Hexapoda</taxon>
        <taxon>Insecta</taxon>
        <taxon>Pterygota</taxon>
        <taxon>Neoptera</taxon>
        <taxon>Endopterygota</taxon>
        <taxon>Diptera</taxon>
        <taxon>Nematocera</taxon>
        <taxon>Chironomoidea</taxon>
        <taxon>Chironomidae</taxon>
        <taxon>Chironominae</taxon>
        <taxon>Chironomus</taxon>
    </lineage>
</organism>
<dbReference type="OrthoDB" id="19623at2759"/>
<dbReference type="GO" id="GO:0005737">
    <property type="term" value="C:cytoplasm"/>
    <property type="evidence" value="ECO:0007669"/>
    <property type="project" value="UniProtKB-ARBA"/>
</dbReference>
<evidence type="ECO:0000256" key="1">
    <source>
        <dbReference type="ARBA" id="ARBA00006235"/>
    </source>
</evidence>
<dbReference type="EMBL" id="OU895878">
    <property type="protein sequence ID" value="CAG9805708.1"/>
    <property type="molecule type" value="Genomic_DNA"/>
</dbReference>
<dbReference type="PANTHER" id="PTHR10760">
    <property type="entry name" value="TORSIN"/>
    <property type="match status" value="1"/>
</dbReference>
<gene>
    <name evidence="2" type="ORF">CHIRRI_LOCUS8577</name>
</gene>
<evidence type="ECO:0008006" key="4">
    <source>
        <dbReference type="Google" id="ProtNLM"/>
    </source>
</evidence>
<comment type="similarity">
    <text evidence="1">Belongs to the ClpA/ClpB family. Torsin subfamily.</text>
</comment>
<dbReference type="PANTHER" id="PTHR10760:SF2">
    <property type="entry name" value="LD13476P-RELATED"/>
    <property type="match status" value="1"/>
</dbReference>
<dbReference type="SUPFAM" id="SSF52540">
    <property type="entry name" value="P-loop containing nucleoside triphosphate hydrolases"/>
    <property type="match status" value="1"/>
</dbReference>
<dbReference type="AlphaFoldDB" id="A0A9N9RVH0"/>
<dbReference type="InterPro" id="IPR010448">
    <property type="entry name" value="Torsin"/>
</dbReference>
<dbReference type="GO" id="GO:0005524">
    <property type="term" value="F:ATP binding"/>
    <property type="evidence" value="ECO:0007669"/>
    <property type="project" value="InterPro"/>
</dbReference>
<sequence>MRWVKYCIVLLIIPFGSVLCEILTGSALIGLSVLGYKYSDKIYLNTYCKKYECCHPELIPHNLLALQDKLDSKLFGQHIIQEKLFKAIASHFETIEKSKKPLVMTFHGSQGTGKNYVATMIAEALFEKGVDSKYFHLFHGSQFENQDRTMEHKEAIRNEIYEGVGKCPYSVFVFDEVDKMIPGVFDSITALLDHHSLIKGKDFKKSIFLFLTNHGGEEMTFVLHQLTAKKGLFRHETKLHHFEEIMKLGVYNKEGGLKDSNLIKSAVIDFYFPFLPLEESHIAQCIIEEFRFCGKNEVTQEMIDEIMKQLGFNTITKYAHAGCKQIYNKVQTECYF</sequence>
<dbReference type="Proteomes" id="UP001153620">
    <property type="component" value="Chromosome 2"/>
</dbReference>
<evidence type="ECO:0000313" key="2">
    <source>
        <dbReference type="EMBL" id="CAG9805708.1"/>
    </source>
</evidence>
<accession>A0A9N9RVH0</accession>
<name>A0A9N9RVH0_9DIPT</name>
<evidence type="ECO:0000313" key="3">
    <source>
        <dbReference type="Proteomes" id="UP001153620"/>
    </source>
</evidence>
<dbReference type="Pfam" id="PF06309">
    <property type="entry name" value="Torsin"/>
    <property type="match status" value="1"/>
</dbReference>
<proteinExistence type="inferred from homology"/>
<dbReference type="PRINTS" id="PR00300">
    <property type="entry name" value="CLPPROTEASEA"/>
</dbReference>
<dbReference type="GO" id="GO:0012505">
    <property type="term" value="C:endomembrane system"/>
    <property type="evidence" value="ECO:0007669"/>
    <property type="project" value="UniProtKB-ARBA"/>
</dbReference>
<dbReference type="GO" id="GO:0016887">
    <property type="term" value="F:ATP hydrolysis activity"/>
    <property type="evidence" value="ECO:0007669"/>
    <property type="project" value="InterPro"/>
</dbReference>
<dbReference type="Gene3D" id="3.40.50.300">
    <property type="entry name" value="P-loop containing nucleotide triphosphate hydrolases"/>
    <property type="match status" value="1"/>
</dbReference>
<protein>
    <recommendedName>
        <fullName evidence="4">Torsin</fullName>
    </recommendedName>
</protein>